<dbReference type="Proteomes" id="UP000035642">
    <property type="component" value="Unassembled WGS sequence"/>
</dbReference>
<organism evidence="2 3">
    <name type="scientific">Angiostrongylus cantonensis</name>
    <name type="common">Rat lungworm</name>
    <dbReference type="NCBI Taxonomy" id="6313"/>
    <lineage>
        <taxon>Eukaryota</taxon>
        <taxon>Metazoa</taxon>
        <taxon>Ecdysozoa</taxon>
        <taxon>Nematoda</taxon>
        <taxon>Chromadorea</taxon>
        <taxon>Rhabditida</taxon>
        <taxon>Rhabditina</taxon>
        <taxon>Rhabditomorpha</taxon>
        <taxon>Strongyloidea</taxon>
        <taxon>Metastrongylidae</taxon>
        <taxon>Angiostrongylus</taxon>
    </lineage>
</organism>
<keyword evidence="2" id="KW-1185">Reference proteome</keyword>
<dbReference type="Gene3D" id="6.10.250.2810">
    <property type="match status" value="1"/>
</dbReference>
<proteinExistence type="predicted"/>
<dbReference type="GO" id="GO:0016020">
    <property type="term" value="C:membrane"/>
    <property type="evidence" value="ECO:0007669"/>
    <property type="project" value="InterPro"/>
</dbReference>
<feature type="chain" id="PRO_5005326667" evidence="1">
    <location>
        <begin position="19"/>
        <end position="60"/>
    </location>
</feature>
<dbReference type="InterPro" id="IPR036719">
    <property type="entry name" value="Neuro-gated_channel_TM_sf"/>
</dbReference>
<dbReference type="SUPFAM" id="SSF90112">
    <property type="entry name" value="Neurotransmitter-gated ion-channel transmembrane pore"/>
    <property type="match status" value="1"/>
</dbReference>
<dbReference type="AlphaFoldDB" id="A0A0K0DE98"/>
<evidence type="ECO:0000256" key="1">
    <source>
        <dbReference type="SAM" id="SignalP"/>
    </source>
</evidence>
<sequence>MSVCFMMVFCSLLEYAAVGYINKRMKLNENKKQRPPLLMFSEIEYMACLSATDERGELYA</sequence>
<reference evidence="2" key="1">
    <citation type="submission" date="2012-09" db="EMBL/GenBank/DDBJ databases">
        <authorList>
            <person name="Martin A.A."/>
        </authorList>
    </citation>
    <scope>NUCLEOTIDE SEQUENCE</scope>
</reference>
<evidence type="ECO:0000313" key="3">
    <source>
        <dbReference type="WBParaSite" id="ACAC_0000914601-mRNA-1"/>
    </source>
</evidence>
<protein>
    <submittedName>
        <fullName evidence="3">Uncharacterized protein</fullName>
    </submittedName>
</protein>
<keyword evidence="1" id="KW-0732">Signal</keyword>
<name>A0A0K0DE98_ANGCA</name>
<feature type="signal peptide" evidence="1">
    <location>
        <begin position="1"/>
        <end position="18"/>
    </location>
</feature>
<accession>A0A0K0DE98</accession>
<dbReference type="GO" id="GO:0006811">
    <property type="term" value="P:monoatomic ion transport"/>
    <property type="evidence" value="ECO:0007669"/>
    <property type="project" value="InterPro"/>
</dbReference>
<dbReference type="WBParaSite" id="ACAC_0000914601-mRNA-1">
    <property type="protein sequence ID" value="ACAC_0000914601-mRNA-1"/>
    <property type="gene ID" value="ACAC_0000914601"/>
</dbReference>
<evidence type="ECO:0000313" key="2">
    <source>
        <dbReference type="Proteomes" id="UP000035642"/>
    </source>
</evidence>
<reference evidence="3" key="2">
    <citation type="submission" date="2017-02" db="UniProtKB">
        <authorList>
            <consortium name="WormBaseParasite"/>
        </authorList>
    </citation>
    <scope>IDENTIFICATION</scope>
</reference>